<reference evidence="2 3" key="1">
    <citation type="submission" date="2017-01" db="EMBL/GenBank/DDBJ databases">
        <title>The cable genome- insights into the physiology and evolution of filamentous bacteria capable of sulfide oxidation via long distance electron transfer.</title>
        <authorList>
            <person name="Schreiber L."/>
            <person name="Bjerg J.T."/>
            <person name="Boggild A."/>
            <person name="Van De Vossenberg J."/>
            <person name="Meysman F."/>
            <person name="Nielsen L.P."/>
            <person name="Schramm A."/>
            <person name="Kjeldsen K.U."/>
        </authorList>
    </citation>
    <scope>NUCLEOTIDE SEQUENCE [LARGE SCALE GENOMIC DNA]</scope>
    <source>
        <strain evidence="2">A1</strain>
    </source>
</reference>
<gene>
    <name evidence="2" type="ORF">VT98_10294</name>
</gene>
<comment type="caution">
    <text evidence="2">The sequence shown here is derived from an EMBL/GenBank/DDBJ whole genome shotgun (WGS) entry which is preliminary data.</text>
</comment>
<evidence type="ECO:0000313" key="2">
    <source>
        <dbReference type="EMBL" id="RWX49590.1"/>
    </source>
</evidence>
<feature type="transmembrane region" description="Helical" evidence="1">
    <location>
        <begin position="366"/>
        <end position="385"/>
    </location>
</feature>
<keyword evidence="3" id="KW-1185">Reference proteome</keyword>
<keyword evidence="1" id="KW-1133">Transmembrane helix</keyword>
<feature type="transmembrane region" description="Helical" evidence="1">
    <location>
        <begin position="623"/>
        <end position="644"/>
    </location>
</feature>
<feature type="transmembrane region" description="Helical" evidence="1">
    <location>
        <begin position="455"/>
        <end position="472"/>
    </location>
</feature>
<feature type="transmembrane region" description="Helical" evidence="1">
    <location>
        <begin position="675"/>
        <end position="692"/>
    </location>
</feature>
<protein>
    <submittedName>
        <fullName evidence="2">Uncharacterized protein</fullName>
    </submittedName>
</protein>
<feature type="transmembrane region" description="Helical" evidence="1">
    <location>
        <begin position="419"/>
        <end position="435"/>
    </location>
</feature>
<evidence type="ECO:0000256" key="1">
    <source>
        <dbReference type="SAM" id="Phobius"/>
    </source>
</evidence>
<feature type="transmembrane region" description="Helical" evidence="1">
    <location>
        <begin position="478"/>
        <end position="494"/>
    </location>
</feature>
<accession>A0A3S3RW97</accession>
<proteinExistence type="predicted"/>
<evidence type="ECO:0000313" key="3">
    <source>
        <dbReference type="Proteomes" id="UP000288086"/>
    </source>
</evidence>
<feature type="transmembrane region" description="Helical" evidence="1">
    <location>
        <begin position="392"/>
        <end position="413"/>
    </location>
</feature>
<dbReference type="Proteomes" id="UP000288086">
    <property type="component" value="Unassembled WGS sequence"/>
</dbReference>
<sequence>MAAASYPALLLFFAYFFFGTGWYEPARLIIKGSAPATDAVLGLQWDSGNGYNAYEQERFSFLPFRGSSDTPLEIALSGGSEKNDLSKNSRVVLTEIRVDDKGQPLPKELLHEVRHVRGRGWFLESDASRISLKMPAEKQIFFSLATNDRSGIARVTINGFETVHDLYRGNWAITKAKLNYWLLDEQGGFSVWQNMPRYAVDSLRLSFPLGTSLTSLALRTRSGEVIQLPLPNDQEKGMVRGEVSIAHPTQHLKRFFHKGWILYQLVFAALLTWLVCALRSFVQRQGGLKTVLFGRAFRPFWGFFFGACAVYTVYLLAFWPGVMSVDSLKIWRAAWLPDVVINDHPVLNVIWYTFLLHLWNHTAIVPLSQILLLSLLIAAFFSFCYRQGISLLLLLPCYALLLFSIPVGCYTIALWKDVPFALLVVFWGLVPAYFFLRKRGAQQKDGVEGDSSRRLTLSTGLALLLLLLALLLFRHNGIIYLAVIPLLFIMGGLVRIPKIVTIISCCAGLLILWLVIFPPKTIKSASYFQDLTRSYLQELNQESVLSRVRQGVSRYPRLLDVKKNWQESDAWHYFLGDRYAHTFLRQTGWNDSHQYASPETDSLFPSLRAALLKVYEKSLEYPWVYFSWNPFWLLYLFPLSMLFYRQFPLSALFSSVIMVQIIALLFLVGTVNWRYYYFVLLGGYFLLPLILLDSRFLLLKKKDGF</sequence>
<feature type="transmembrane region" description="Helical" evidence="1">
    <location>
        <begin position="260"/>
        <end position="281"/>
    </location>
</feature>
<feature type="transmembrane region" description="Helical" evidence="1">
    <location>
        <begin position="499"/>
        <end position="517"/>
    </location>
</feature>
<keyword evidence="1" id="KW-0812">Transmembrane</keyword>
<feature type="transmembrane region" description="Helical" evidence="1">
    <location>
        <begin position="6"/>
        <end position="23"/>
    </location>
</feature>
<feature type="transmembrane region" description="Helical" evidence="1">
    <location>
        <begin position="651"/>
        <end position="669"/>
    </location>
</feature>
<organism evidence="2 3">
    <name type="scientific">Candidatus Electrothrix communis</name>
    <dbReference type="NCBI Taxonomy" id="1859133"/>
    <lineage>
        <taxon>Bacteria</taxon>
        <taxon>Pseudomonadati</taxon>
        <taxon>Thermodesulfobacteriota</taxon>
        <taxon>Desulfobulbia</taxon>
        <taxon>Desulfobulbales</taxon>
        <taxon>Desulfobulbaceae</taxon>
        <taxon>Candidatus Electrothrix</taxon>
    </lineage>
</organism>
<feature type="transmembrane region" description="Helical" evidence="1">
    <location>
        <begin position="301"/>
        <end position="322"/>
    </location>
</feature>
<dbReference type="EMBL" id="MTKP01000029">
    <property type="protein sequence ID" value="RWX49590.1"/>
    <property type="molecule type" value="Genomic_DNA"/>
</dbReference>
<name>A0A3S3RW97_9BACT</name>
<dbReference type="AlphaFoldDB" id="A0A3S3RW97"/>
<keyword evidence="1" id="KW-0472">Membrane</keyword>